<keyword evidence="3" id="KW-1185">Reference proteome</keyword>
<evidence type="ECO:0000313" key="3">
    <source>
        <dbReference type="Proteomes" id="UP000448292"/>
    </source>
</evidence>
<dbReference type="AlphaFoldDB" id="A0A7M3MFF9"/>
<dbReference type="EMBL" id="QMIE01000005">
    <property type="protein sequence ID" value="TVM17855.1"/>
    <property type="molecule type" value="Genomic_DNA"/>
</dbReference>
<dbReference type="RefSeq" id="WP_144302508.1">
    <property type="nucleotide sequence ID" value="NZ_QMIE01000005.1"/>
</dbReference>
<accession>A0A7M3MFF9</accession>
<feature type="transmembrane region" description="Helical" evidence="1">
    <location>
        <begin position="372"/>
        <end position="391"/>
    </location>
</feature>
<feature type="transmembrane region" description="Helical" evidence="1">
    <location>
        <begin position="403"/>
        <end position="421"/>
    </location>
</feature>
<comment type="caution">
    <text evidence="2">The sequence shown here is derived from an EMBL/GenBank/DDBJ whole genome shotgun (WGS) entry which is preliminary data.</text>
</comment>
<keyword evidence="1" id="KW-1133">Transmembrane helix</keyword>
<name>A0A7M3MFF9_9BACT</name>
<evidence type="ECO:0000256" key="1">
    <source>
        <dbReference type="SAM" id="Phobius"/>
    </source>
</evidence>
<dbReference type="OrthoDB" id="5365245at2"/>
<reference evidence="2 3" key="1">
    <citation type="submission" date="2018-06" db="EMBL/GenBank/DDBJ databases">
        <title>Complete genome of Desulfovibrio indonesiensis P37SLT.</title>
        <authorList>
            <person name="Crispim J.S."/>
            <person name="Vidigal P.M.P."/>
            <person name="Silva L.C.F."/>
            <person name="Laguardia C.N."/>
            <person name="Araujo L.C."/>
            <person name="Dias R.S."/>
            <person name="Sousa M.P."/>
            <person name="Paula S.O."/>
            <person name="Silva C."/>
        </authorList>
    </citation>
    <scope>NUCLEOTIDE SEQUENCE [LARGE SCALE GENOMIC DNA]</scope>
    <source>
        <strain evidence="2 3">P37SLT</strain>
    </source>
</reference>
<gene>
    <name evidence="2" type="ORF">DPQ33_07005</name>
</gene>
<keyword evidence="1" id="KW-0812">Transmembrane</keyword>
<dbReference type="InterPro" id="IPR032333">
    <property type="entry name" value="DUF4857"/>
</dbReference>
<evidence type="ECO:0000313" key="2">
    <source>
        <dbReference type="EMBL" id="TVM17855.1"/>
    </source>
</evidence>
<protein>
    <submittedName>
        <fullName evidence="2">DUF4857 domain-containing protein</fullName>
    </submittedName>
</protein>
<sequence>MRRLSQWCFAALLVGLLALYLPALYDKAFVMDMEKTHLLYSPTLKQFIWKEKVLNPPAEARAKAEDHHAEFVYRDESGHYYSREEFERNLPFIYYKNMELWGLLPLEIGGQTFDAAAIRENRRVLELKSNAIHGRAVDPGLYPLLESNPGQARLVFPEDRYRLTPDGLEFINADRNEVDEKLSRTFTAALEDAGFRFPARFVAGKHTILKAYDAGHFIVDATGAVFHLKRVNGEPRVFRTPIDPALGVRHIEVSESRNRDYYGLLLTEDDRIFLLREQGYALVKLPLKGYAPERMDFKVIVDPLYYTAVYSDDATIQGMAATLKNGVLHPVRQYTHTMSRAARSTAQIVRDAIFPFSLSLEREGRLVLKAHVGSRISLVGIGLALAVLAAMRWSRSGERFRRFGLVLVSGIFGLAASAMAFDE</sequence>
<dbReference type="Proteomes" id="UP000448292">
    <property type="component" value="Unassembled WGS sequence"/>
</dbReference>
<proteinExistence type="predicted"/>
<dbReference type="Pfam" id="PF16149">
    <property type="entry name" value="DUF4857"/>
    <property type="match status" value="1"/>
</dbReference>
<organism evidence="2 3">
    <name type="scientific">Oceanidesulfovibrio indonesiensis</name>
    <dbReference type="NCBI Taxonomy" id="54767"/>
    <lineage>
        <taxon>Bacteria</taxon>
        <taxon>Pseudomonadati</taxon>
        <taxon>Thermodesulfobacteriota</taxon>
        <taxon>Desulfovibrionia</taxon>
        <taxon>Desulfovibrionales</taxon>
        <taxon>Desulfovibrionaceae</taxon>
        <taxon>Oceanidesulfovibrio</taxon>
    </lineage>
</organism>
<keyword evidence="1" id="KW-0472">Membrane</keyword>